<dbReference type="Proteomes" id="UP000789390">
    <property type="component" value="Unassembled WGS sequence"/>
</dbReference>
<dbReference type="OrthoDB" id="5960141at2759"/>
<evidence type="ECO:0000313" key="1">
    <source>
        <dbReference type="EMBL" id="CAH0101205.1"/>
    </source>
</evidence>
<protein>
    <submittedName>
        <fullName evidence="1">Uncharacterized protein</fullName>
    </submittedName>
</protein>
<dbReference type="EMBL" id="CAKKLH010000054">
    <property type="protein sequence ID" value="CAH0101205.1"/>
    <property type="molecule type" value="Genomic_DNA"/>
</dbReference>
<evidence type="ECO:0000313" key="2">
    <source>
        <dbReference type="Proteomes" id="UP000789390"/>
    </source>
</evidence>
<sequence length="59" mass="6799">MCCAPQQCFNCYVIRRVSILADDESNTRPAFRQGSFFNGINVNIKLTYKPLKWLLLPGF</sequence>
<gene>
    <name evidence="1" type="ORF">DGAL_LOCUS3533</name>
</gene>
<comment type="caution">
    <text evidence="1">The sequence shown here is derived from an EMBL/GenBank/DDBJ whole genome shotgun (WGS) entry which is preliminary data.</text>
</comment>
<organism evidence="1 2">
    <name type="scientific">Daphnia galeata</name>
    <dbReference type="NCBI Taxonomy" id="27404"/>
    <lineage>
        <taxon>Eukaryota</taxon>
        <taxon>Metazoa</taxon>
        <taxon>Ecdysozoa</taxon>
        <taxon>Arthropoda</taxon>
        <taxon>Crustacea</taxon>
        <taxon>Branchiopoda</taxon>
        <taxon>Diplostraca</taxon>
        <taxon>Cladocera</taxon>
        <taxon>Anomopoda</taxon>
        <taxon>Daphniidae</taxon>
        <taxon>Daphnia</taxon>
    </lineage>
</organism>
<proteinExistence type="predicted"/>
<keyword evidence="2" id="KW-1185">Reference proteome</keyword>
<accession>A0A8J2RK99</accession>
<reference evidence="1" key="1">
    <citation type="submission" date="2021-11" db="EMBL/GenBank/DDBJ databases">
        <authorList>
            <person name="Schell T."/>
        </authorList>
    </citation>
    <scope>NUCLEOTIDE SEQUENCE</scope>
    <source>
        <strain evidence="1">M5</strain>
    </source>
</reference>
<name>A0A8J2RK99_9CRUS</name>
<dbReference type="AlphaFoldDB" id="A0A8J2RK99"/>